<evidence type="ECO:0000313" key="2">
    <source>
        <dbReference type="EMBL" id="MST74316.1"/>
    </source>
</evidence>
<name>A0A6L5YQZ8_9FIRM</name>
<dbReference type="EMBL" id="VUNI01000005">
    <property type="protein sequence ID" value="MST74316.1"/>
    <property type="molecule type" value="Genomic_DNA"/>
</dbReference>
<dbReference type="Proteomes" id="UP000474024">
    <property type="component" value="Unassembled WGS sequence"/>
</dbReference>
<keyword evidence="3" id="KW-1185">Reference proteome</keyword>
<accession>A0A6L5YQZ8</accession>
<protein>
    <submittedName>
        <fullName evidence="2">Uncharacterized protein</fullName>
    </submittedName>
</protein>
<sequence length="159" mass="17948">MKEVMEQYGSILLAALTGVLMITFLMGMRQGENRGIHGIAGAVLEAEGRDLLMEEQTNAFAEYRKTAVPQFVSSMEREIKKETKIRLDEICKALDWNGNEIPVWIVALHKQNGEPCTWSEQDMKSYVQFPGSGIYYIQVRAMDAMGREQCAVITVPVQE</sequence>
<dbReference type="AlphaFoldDB" id="A0A6L5YQZ8"/>
<reference evidence="2 3" key="1">
    <citation type="submission" date="2019-08" db="EMBL/GenBank/DDBJ databases">
        <title>In-depth cultivation of the pig gut microbiome towards novel bacterial diversity and tailored functional studies.</title>
        <authorList>
            <person name="Wylensek D."/>
            <person name="Hitch T.C.A."/>
            <person name="Clavel T."/>
        </authorList>
    </citation>
    <scope>NUCLEOTIDE SEQUENCE [LARGE SCALE GENOMIC DNA]</scope>
    <source>
        <strain evidence="2 3">MUC/MUC-530-WT-4D</strain>
    </source>
</reference>
<keyword evidence="1" id="KW-0812">Transmembrane</keyword>
<comment type="caution">
    <text evidence="2">The sequence shown here is derived from an EMBL/GenBank/DDBJ whole genome shotgun (WGS) entry which is preliminary data.</text>
</comment>
<evidence type="ECO:0000313" key="3">
    <source>
        <dbReference type="Proteomes" id="UP000474024"/>
    </source>
</evidence>
<organism evidence="2 3">
    <name type="scientific">Roseburia porci</name>
    <dbReference type="NCBI Taxonomy" id="2605790"/>
    <lineage>
        <taxon>Bacteria</taxon>
        <taxon>Bacillati</taxon>
        <taxon>Bacillota</taxon>
        <taxon>Clostridia</taxon>
        <taxon>Lachnospirales</taxon>
        <taxon>Lachnospiraceae</taxon>
        <taxon>Roseburia</taxon>
    </lineage>
</organism>
<dbReference type="RefSeq" id="WP_154429284.1">
    <property type="nucleotide sequence ID" value="NZ_VUNI01000005.1"/>
</dbReference>
<keyword evidence="1" id="KW-1133">Transmembrane helix</keyword>
<proteinExistence type="predicted"/>
<evidence type="ECO:0000256" key="1">
    <source>
        <dbReference type="SAM" id="Phobius"/>
    </source>
</evidence>
<keyword evidence="1" id="KW-0472">Membrane</keyword>
<feature type="transmembrane region" description="Helical" evidence="1">
    <location>
        <begin position="6"/>
        <end position="27"/>
    </location>
</feature>
<gene>
    <name evidence="2" type="ORF">FYJ75_04605</name>
</gene>